<dbReference type="RefSeq" id="WP_046189989.1">
    <property type="nucleotide sequence ID" value="NZ_JACKUJ010000039.1"/>
</dbReference>
<dbReference type="Proteomes" id="UP000034416">
    <property type="component" value="Unassembled WGS sequence"/>
</dbReference>
<reference evidence="1" key="2">
    <citation type="submission" date="2015-04" db="EMBL/GenBank/DDBJ databases">
        <title>Genome sequence of Mycobacterium arupense strain GUC1.</title>
        <authorList>
            <person name="Greninger A.L."/>
            <person name="Cunningham G."/>
            <person name="Chiu C.Y."/>
            <person name="Miller S."/>
        </authorList>
    </citation>
    <scope>NUCLEOTIDE SEQUENCE</scope>
    <source>
        <strain evidence="1">GUC1</strain>
    </source>
</reference>
<sequence length="96" mass="10200">MAWHGFVVKAAPTVVTGVVGVAAYEAVRTVVAKAPLRQATVTVTAWGIRAAREAQRKAEHGAEQARLTVADVVAEAREHAGENIEPMTDSGDDHDR</sequence>
<dbReference type="AlphaFoldDB" id="A0A0F5MXL9"/>
<evidence type="ECO:0000313" key="4">
    <source>
        <dbReference type="Proteomes" id="UP000192327"/>
    </source>
</evidence>
<dbReference type="Pfam" id="PF07371">
    <property type="entry name" value="DUF1490"/>
    <property type="match status" value="1"/>
</dbReference>
<dbReference type="OrthoDB" id="3579065at2"/>
<comment type="caution">
    <text evidence="1">The sequence shown here is derived from an EMBL/GenBank/DDBJ whole genome shotgun (WGS) entry which is preliminary data.</text>
</comment>
<gene>
    <name evidence="2" type="ORF">BST15_17465</name>
    <name evidence="1" type="ORF">WR43_12860</name>
</gene>
<reference evidence="2 4" key="3">
    <citation type="submission" date="2016-12" db="EMBL/GenBank/DDBJ databases">
        <title>The new phylogeny of genus Mycobacterium.</title>
        <authorList>
            <person name="Tortoli E."/>
            <person name="Trovato A."/>
            <person name="Cirillo D.M."/>
        </authorList>
    </citation>
    <scope>NUCLEOTIDE SEQUENCE [LARGE SCALE GENOMIC DNA]</scope>
    <source>
        <strain evidence="2 4">DSM 44942</strain>
    </source>
</reference>
<organism evidence="1 3">
    <name type="scientific">Mycolicibacter arupensis</name>
    <dbReference type="NCBI Taxonomy" id="342002"/>
    <lineage>
        <taxon>Bacteria</taxon>
        <taxon>Bacillati</taxon>
        <taxon>Actinomycetota</taxon>
        <taxon>Actinomycetes</taxon>
        <taxon>Mycobacteriales</taxon>
        <taxon>Mycobacteriaceae</taxon>
        <taxon>Mycolicibacter</taxon>
    </lineage>
</organism>
<dbReference type="InterPro" id="IPR009963">
    <property type="entry name" value="DUF1490"/>
</dbReference>
<dbReference type="EMBL" id="LASW01000057">
    <property type="protein sequence ID" value="KKB98772.1"/>
    <property type="molecule type" value="Genomic_DNA"/>
</dbReference>
<evidence type="ECO:0000313" key="2">
    <source>
        <dbReference type="EMBL" id="OQZ93704.1"/>
    </source>
</evidence>
<reference evidence="3" key="1">
    <citation type="submission" date="2015-04" db="EMBL/GenBank/DDBJ databases">
        <title>Genome sequence of Mycobacterium arupense GUC1.</title>
        <authorList>
            <person name="Greninger A.L."/>
            <person name="Cunningham G."/>
            <person name="Chiu C.Y."/>
            <person name="Miller S."/>
        </authorList>
    </citation>
    <scope>NUCLEOTIDE SEQUENCE [LARGE SCALE GENOMIC DNA]</scope>
    <source>
        <strain evidence="3">GUC1</strain>
    </source>
</reference>
<protein>
    <recommendedName>
        <fullName evidence="5">DUF1490 family protein</fullName>
    </recommendedName>
</protein>
<evidence type="ECO:0000313" key="1">
    <source>
        <dbReference type="EMBL" id="KKB98772.1"/>
    </source>
</evidence>
<accession>A0A0F5MXL9</accession>
<dbReference type="Proteomes" id="UP000192327">
    <property type="component" value="Unassembled WGS sequence"/>
</dbReference>
<proteinExistence type="predicted"/>
<dbReference type="STRING" id="342002.BST15_17465"/>
<name>A0A0F5MXL9_9MYCO</name>
<evidence type="ECO:0000313" key="3">
    <source>
        <dbReference type="Proteomes" id="UP000034416"/>
    </source>
</evidence>
<evidence type="ECO:0008006" key="5">
    <source>
        <dbReference type="Google" id="ProtNLM"/>
    </source>
</evidence>
<dbReference type="PATRIC" id="fig|342002.3.peg.3002"/>
<keyword evidence="4" id="KW-1185">Reference proteome</keyword>
<dbReference type="EMBL" id="MVHH01000049">
    <property type="protein sequence ID" value="OQZ93704.1"/>
    <property type="molecule type" value="Genomic_DNA"/>
</dbReference>